<dbReference type="STRING" id="67285.AQI88_25205"/>
<dbReference type="Proteomes" id="UP000054241">
    <property type="component" value="Unassembled WGS sequence"/>
</dbReference>
<proteinExistence type="inferred from homology"/>
<dbReference type="SUPFAM" id="SSF51735">
    <property type="entry name" value="NAD(P)-binding Rossmann-fold domains"/>
    <property type="match status" value="1"/>
</dbReference>
<evidence type="ECO:0000313" key="4">
    <source>
        <dbReference type="Proteomes" id="UP000054241"/>
    </source>
</evidence>
<evidence type="ECO:0000259" key="2">
    <source>
        <dbReference type="Pfam" id="PF01370"/>
    </source>
</evidence>
<keyword evidence="4" id="KW-1185">Reference proteome</keyword>
<reference evidence="3 4" key="1">
    <citation type="submission" date="2015-10" db="EMBL/GenBank/DDBJ databases">
        <title>Draft genome sequence of Streptomyces cellostaticus DSM 40189, type strain for the species Streptomyces cellostaticus.</title>
        <authorList>
            <person name="Ruckert C."/>
            <person name="Winkler A."/>
            <person name="Kalinowski J."/>
            <person name="Kampfer P."/>
            <person name="Glaeser S."/>
        </authorList>
    </citation>
    <scope>NUCLEOTIDE SEQUENCE [LARGE SCALE GENOMIC DNA]</scope>
    <source>
        <strain evidence="3 4">DSM 40189</strain>
    </source>
</reference>
<gene>
    <name evidence="3" type="ORF">AQI88_25205</name>
</gene>
<evidence type="ECO:0000256" key="1">
    <source>
        <dbReference type="ARBA" id="ARBA00007637"/>
    </source>
</evidence>
<comment type="caution">
    <text evidence="3">The sequence shown here is derived from an EMBL/GenBank/DDBJ whole genome shotgun (WGS) entry which is preliminary data.</text>
</comment>
<feature type="domain" description="NAD-dependent epimerase/dehydratase" evidence="2">
    <location>
        <begin position="10"/>
        <end position="231"/>
    </location>
</feature>
<comment type="similarity">
    <text evidence="1">Belongs to the NAD(P)-dependent epimerase/dehydratase family.</text>
</comment>
<sequence length="311" mass="34254">MSDDRDGLTLVTGGAGFIGSHLIRRLLTQAPGIRIVSLDNYFTGSRDNHVQDDRVRYLEGSTADIAKIWAGHGLGRIGTIHHLGEYSRIPQSFDEPDRVWEFNLLGTKEVVSLCQEHEARLVYAASSSKFGNGGRDEHLNPYAWTKAKNVEYLRNYGDWFGLDYVITYFYNVYGPGQISTGTYATVIGIFEEQYRAGRPLTVVEPGTQSRDFTHVDDIVEGILLCAAEGSGDGYLLGRGEEHRVIDVARMFGGPIEMVPARRGERPRGRADNSRARALGWAPRIALGDYIAEFRAGAGTGAPTSVIRPACV</sequence>
<dbReference type="EMBL" id="LMWL01000044">
    <property type="protein sequence ID" value="KUM93710.1"/>
    <property type="molecule type" value="Genomic_DNA"/>
</dbReference>
<dbReference type="RefSeq" id="WP_067003365.1">
    <property type="nucleotide sequence ID" value="NZ_BNDU01000006.1"/>
</dbReference>
<dbReference type="AlphaFoldDB" id="A0A117PV54"/>
<dbReference type="OrthoDB" id="9801785at2"/>
<dbReference type="PANTHER" id="PTHR43000">
    <property type="entry name" value="DTDP-D-GLUCOSE 4,6-DEHYDRATASE-RELATED"/>
    <property type="match status" value="1"/>
</dbReference>
<protein>
    <submittedName>
        <fullName evidence="3">ADP-L-glycero-D-manno-heptose-6-epimerase</fullName>
    </submittedName>
</protein>
<organism evidence="3 4">
    <name type="scientific">Streptomyces cellostaticus</name>
    <dbReference type="NCBI Taxonomy" id="67285"/>
    <lineage>
        <taxon>Bacteria</taxon>
        <taxon>Bacillati</taxon>
        <taxon>Actinomycetota</taxon>
        <taxon>Actinomycetes</taxon>
        <taxon>Kitasatosporales</taxon>
        <taxon>Streptomycetaceae</taxon>
        <taxon>Streptomyces</taxon>
    </lineage>
</organism>
<accession>A0A117PV54</accession>
<dbReference type="Gene3D" id="3.90.25.10">
    <property type="entry name" value="UDP-galactose 4-epimerase, domain 1"/>
    <property type="match status" value="1"/>
</dbReference>
<evidence type="ECO:0000313" key="3">
    <source>
        <dbReference type="EMBL" id="KUM93710.1"/>
    </source>
</evidence>
<dbReference type="Pfam" id="PF01370">
    <property type="entry name" value="Epimerase"/>
    <property type="match status" value="1"/>
</dbReference>
<dbReference type="InterPro" id="IPR036291">
    <property type="entry name" value="NAD(P)-bd_dom_sf"/>
</dbReference>
<name>A0A117PV54_9ACTN</name>
<dbReference type="InterPro" id="IPR001509">
    <property type="entry name" value="Epimerase_deHydtase"/>
</dbReference>
<dbReference type="Gene3D" id="3.40.50.720">
    <property type="entry name" value="NAD(P)-binding Rossmann-like Domain"/>
    <property type="match status" value="1"/>
</dbReference>